<keyword evidence="1" id="KW-0472">Membrane</keyword>
<gene>
    <name evidence="2" type="ORF">DSM1535_1887</name>
</gene>
<evidence type="ECO:0000313" key="2">
    <source>
        <dbReference type="EMBL" id="CEA14211.1"/>
    </source>
</evidence>
<reference evidence="2" key="1">
    <citation type="submission" date="2014-08" db="EMBL/GenBank/DDBJ databases">
        <authorList>
            <person name="Wibberg D."/>
        </authorList>
    </citation>
    <scope>NUCLEOTIDE SEQUENCE</scope>
</reference>
<proteinExistence type="predicted"/>
<keyword evidence="1" id="KW-0812">Transmembrane</keyword>
<dbReference type="EMBL" id="LN515531">
    <property type="protein sequence ID" value="CEA14211.1"/>
    <property type="molecule type" value="Genomic_DNA"/>
</dbReference>
<dbReference type="PATRIC" id="fig|2162.9.peg.1941"/>
<protein>
    <submittedName>
        <fullName evidence="2">Uncharacterized protein</fullName>
    </submittedName>
</protein>
<name>A0A090JXC9_METFO</name>
<keyword evidence="1" id="KW-1133">Transmembrane helix</keyword>
<dbReference type="RefSeq" id="WP_054858459.1">
    <property type="nucleotide sequence ID" value="NZ_JARVXG010000058.1"/>
</dbReference>
<dbReference type="AlphaFoldDB" id="A0A090JXC9"/>
<sequence>MKSTIYLKCPQCREHGLLIERQGKYFCANCMYDYTQLNDDRGKLDEILLENIREGGFGFPFSAALYERVTLVSPQEAMEYVKRLAEDNNIELMPSKGSILKSLWPLLALIIVVVVVIIVAFLFVVNG</sequence>
<dbReference type="KEGG" id="mfi:DSM1535_1887"/>
<accession>A0A090JXC9</accession>
<evidence type="ECO:0000256" key="1">
    <source>
        <dbReference type="SAM" id="Phobius"/>
    </source>
</evidence>
<organism evidence="2">
    <name type="scientific">Methanobacterium formicicum</name>
    <dbReference type="NCBI Taxonomy" id="2162"/>
    <lineage>
        <taxon>Archaea</taxon>
        <taxon>Methanobacteriati</taxon>
        <taxon>Methanobacteriota</taxon>
        <taxon>Methanomada group</taxon>
        <taxon>Methanobacteria</taxon>
        <taxon>Methanobacteriales</taxon>
        <taxon>Methanobacteriaceae</taxon>
        <taxon>Methanobacterium</taxon>
    </lineage>
</organism>
<feature type="transmembrane region" description="Helical" evidence="1">
    <location>
        <begin position="103"/>
        <end position="125"/>
    </location>
</feature>